<comment type="similarity">
    <text evidence="2">Belongs to the IlvD/Edd family.</text>
</comment>
<dbReference type="SUPFAM" id="SSF52016">
    <property type="entry name" value="LeuD/IlvD-like"/>
    <property type="match status" value="1"/>
</dbReference>
<dbReference type="AlphaFoldDB" id="A0A133VH37"/>
<organism evidence="19 20">
    <name type="scientific">candidate division MSBL1 archaeon SCGC-AAA382A03</name>
    <dbReference type="NCBI Taxonomy" id="1698278"/>
    <lineage>
        <taxon>Archaea</taxon>
        <taxon>Methanobacteriati</taxon>
        <taxon>Methanobacteriota</taxon>
        <taxon>candidate division MSBL1</taxon>
    </lineage>
</organism>
<dbReference type="NCBIfam" id="NF002068">
    <property type="entry name" value="PRK00911.1"/>
    <property type="match status" value="1"/>
</dbReference>
<evidence type="ECO:0000259" key="17">
    <source>
        <dbReference type="Pfam" id="PF00920"/>
    </source>
</evidence>
<comment type="catalytic activity">
    <reaction evidence="11">
        <text>(2R)-2,3-dihydroxy-3-methylbutanoate = 3-methyl-2-oxobutanoate + H2O</text>
        <dbReference type="Rhea" id="RHEA:24809"/>
        <dbReference type="ChEBI" id="CHEBI:11851"/>
        <dbReference type="ChEBI" id="CHEBI:15377"/>
        <dbReference type="ChEBI" id="CHEBI:49072"/>
        <dbReference type="EC" id="4.2.1.9"/>
    </reaction>
    <physiologicalReaction direction="left-to-right" evidence="11">
        <dbReference type="Rhea" id="RHEA:24810"/>
    </physiologicalReaction>
</comment>
<dbReference type="PATRIC" id="fig|1698278.3.peg.257"/>
<dbReference type="GO" id="GO:0009099">
    <property type="term" value="P:L-valine biosynthetic process"/>
    <property type="evidence" value="ECO:0007669"/>
    <property type="project" value="UniProtKB-UniPathway"/>
</dbReference>
<evidence type="ECO:0000256" key="5">
    <source>
        <dbReference type="ARBA" id="ARBA00022723"/>
    </source>
</evidence>
<evidence type="ECO:0000256" key="15">
    <source>
        <dbReference type="ARBA" id="ARBA00034078"/>
    </source>
</evidence>
<evidence type="ECO:0000256" key="3">
    <source>
        <dbReference type="ARBA" id="ARBA00022605"/>
    </source>
</evidence>
<dbReference type="PANTHER" id="PTHR43661">
    <property type="entry name" value="D-XYLONATE DEHYDRATASE"/>
    <property type="match status" value="1"/>
</dbReference>
<dbReference type="GO" id="GO:0051537">
    <property type="term" value="F:2 iron, 2 sulfur cluster binding"/>
    <property type="evidence" value="ECO:0007669"/>
    <property type="project" value="UniProtKB-KW"/>
</dbReference>
<dbReference type="EMBL" id="LHYC01000003">
    <property type="protein sequence ID" value="KXB05749.1"/>
    <property type="molecule type" value="Genomic_DNA"/>
</dbReference>
<keyword evidence="5" id="KW-0479">Metal-binding</keyword>
<evidence type="ECO:0000256" key="4">
    <source>
        <dbReference type="ARBA" id="ARBA00022714"/>
    </source>
</evidence>
<evidence type="ECO:0000256" key="2">
    <source>
        <dbReference type="ARBA" id="ARBA00006486"/>
    </source>
</evidence>
<dbReference type="InterPro" id="IPR037237">
    <property type="entry name" value="IlvD/EDD_N"/>
</dbReference>
<evidence type="ECO:0000256" key="11">
    <source>
        <dbReference type="ARBA" id="ARBA00029304"/>
    </source>
</evidence>
<reference evidence="19 20" key="1">
    <citation type="journal article" date="2016" name="Sci. Rep.">
        <title>Metabolic traits of an uncultured archaeal lineage -MSBL1- from brine pools of the Red Sea.</title>
        <authorList>
            <person name="Mwirichia R."/>
            <person name="Alam I."/>
            <person name="Rashid M."/>
            <person name="Vinu M."/>
            <person name="Ba-Alawi W."/>
            <person name="Anthony Kamau A."/>
            <person name="Kamanda Ngugi D."/>
            <person name="Goker M."/>
            <person name="Klenk H.P."/>
            <person name="Bajic V."/>
            <person name="Stingl U."/>
        </authorList>
    </citation>
    <scope>NUCLEOTIDE SEQUENCE [LARGE SCALE GENOMIC DNA]</scope>
    <source>
        <strain evidence="19">SCGC-AAA382A03</strain>
    </source>
</reference>
<evidence type="ECO:0000313" key="20">
    <source>
        <dbReference type="Proteomes" id="UP000070549"/>
    </source>
</evidence>
<dbReference type="EC" id="4.2.1.9" evidence="14 16"/>
<keyword evidence="6" id="KW-0460">Magnesium</keyword>
<evidence type="ECO:0000256" key="9">
    <source>
        <dbReference type="ARBA" id="ARBA00023239"/>
    </source>
</evidence>
<dbReference type="Pfam" id="PF24877">
    <property type="entry name" value="ILV_EDD_C"/>
    <property type="match status" value="1"/>
</dbReference>
<dbReference type="Gene3D" id="3.50.30.80">
    <property type="entry name" value="IlvD/EDD C-terminal domain-like"/>
    <property type="match status" value="1"/>
</dbReference>
<name>A0A133VH37_9EURY</name>
<dbReference type="InterPro" id="IPR056740">
    <property type="entry name" value="ILV_EDD_C"/>
</dbReference>
<evidence type="ECO:0000256" key="8">
    <source>
        <dbReference type="ARBA" id="ARBA00023014"/>
    </source>
</evidence>
<dbReference type="GO" id="GO:0004160">
    <property type="term" value="F:dihydroxy-acid dehydratase activity"/>
    <property type="evidence" value="ECO:0007669"/>
    <property type="project" value="UniProtKB-UniRule"/>
</dbReference>
<dbReference type="UniPathway" id="UPA00047">
    <property type="reaction ID" value="UER00057"/>
</dbReference>
<dbReference type="NCBIfam" id="TIGR00110">
    <property type="entry name" value="ilvD"/>
    <property type="match status" value="1"/>
</dbReference>
<keyword evidence="8" id="KW-0411">Iron-sulfur</keyword>
<comment type="caution">
    <text evidence="19">The sequence shown here is derived from an EMBL/GenBank/DDBJ whole genome shotgun (WGS) entry which is preliminary data.</text>
</comment>
<dbReference type="FunFam" id="3.50.30.80:FF:000001">
    <property type="entry name" value="Dihydroxy-acid dehydratase"/>
    <property type="match status" value="1"/>
</dbReference>
<evidence type="ECO:0000259" key="18">
    <source>
        <dbReference type="Pfam" id="PF24877"/>
    </source>
</evidence>
<dbReference type="InterPro" id="IPR042096">
    <property type="entry name" value="Dihydro-acid_dehy_C"/>
</dbReference>
<evidence type="ECO:0000256" key="14">
    <source>
        <dbReference type="ARBA" id="ARBA00029490"/>
    </source>
</evidence>
<keyword evidence="10" id="KW-0100">Branched-chain amino acid biosynthesis</keyword>
<comment type="cofactor">
    <cofactor evidence="1">
        <name>Mg(2+)</name>
        <dbReference type="ChEBI" id="CHEBI:18420"/>
    </cofactor>
</comment>
<evidence type="ECO:0000256" key="16">
    <source>
        <dbReference type="NCBIfam" id="TIGR00110"/>
    </source>
</evidence>
<dbReference type="Pfam" id="PF00920">
    <property type="entry name" value="ILVD_EDD_N"/>
    <property type="match status" value="1"/>
</dbReference>
<evidence type="ECO:0000256" key="12">
    <source>
        <dbReference type="ARBA" id="ARBA00029436"/>
    </source>
</evidence>
<accession>A0A133VH37</accession>
<sequence>MNSRQVPEESFHQRRGLFKAMNFDDYDLELPIVAVANSWNELNPGHYHLDRLAESVKEGIRQAGGMPVEFNHIAPCDGMADGNRGMYYILPSRDVMANSLEMMIEASRVDAIVALSTCDKVVPAQLIALSRINLPSIMVTGGFMQPGSFQNKDVTVEELIARYPDWKEGKIPDEDFKTLENRICPTCGACSMMGTANTMCCMAEALGMTLPGNGSVPAYQSTIHRLAKRAGRKIMDLIGNDLRPRDIITRKAVENSMMVHAAIGGSTNAALHIPALVRELDIDITLDYWNEISDNIPHLASLSAGAENTMRDFNHAGGVQSIMKAISDELALDVITCTGRSLRENLKAASDPSGIIRTMSNPYHKKGAIAVLKGNLAPNGAVVKQTAVDKNMMEHEGPAKVFESEEEAKKALLNHEIDEGDIVVIRYEGPKGGPGMREMYTFQLELTGMGMDKSTALITDGRFSGFNRGAAIGHVSPEAASGGPIAIVENGDIIKFSIPNKSLQIKLSDEEITDRLKEWEPPEPRIKSGYLGRIYRKMAKSADKGGFVDLE</sequence>
<keyword evidence="20" id="KW-1185">Reference proteome</keyword>
<proteinExistence type="inferred from homology"/>
<keyword evidence="3" id="KW-0028">Amino-acid biosynthesis</keyword>
<evidence type="ECO:0000313" key="19">
    <source>
        <dbReference type="EMBL" id="KXB05749.1"/>
    </source>
</evidence>
<evidence type="ECO:0000256" key="10">
    <source>
        <dbReference type="ARBA" id="ARBA00023304"/>
    </source>
</evidence>
<comment type="pathway">
    <text evidence="13">Amino-acid biosynthesis; L-isoleucine biosynthesis; L-isoleucine from 2-oxobutanoate: step 3/4.</text>
</comment>
<keyword evidence="4" id="KW-0001">2Fe-2S</keyword>
<keyword evidence="7" id="KW-0408">Iron</keyword>
<evidence type="ECO:0000256" key="7">
    <source>
        <dbReference type="ARBA" id="ARBA00023004"/>
    </source>
</evidence>
<dbReference type="PROSITE" id="PS00886">
    <property type="entry name" value="ILVD_EDD_1"/>
    <property type="match status" value="1"/>
</dbReference>
<feature type="domain" description="Dihydroxy-acid/6-phosphogluconate dehydratase C-terminal" evidence="18">
    <location>
        <begin position="355"/>
        <end position="545"/>
    </location>
</feature>
<dbReference type="PANTHER" id="PTHR43661:SF3">
    <property type="entry name" value="D-XYLONATE DEHYDRATASE YAGF-RELATED"/>
    <property type="match status" value="1"/>
</dbReference>
<gene>
    <name evidence="19" type="ORF">AKJ49_00185</name>
</gene>
<comment type="cofactor">
    <cofactor evidence="15">
        <name>[2Fe-2S] cluster</name>
        <dbReference type="ChEBI" id="CHEBI:190135"/>
    </cofactor>
</comment>
<dbReference type="SUPFAM" id="SSF143975">
    <property type="entry name" value="IlvD/EDD N-terminal domain-like"/>
    <property type="match status" value="1"/>
</dbReference>
<keyword evidence="9" id="KW-0456">Lyase</keyword>
<protein>
    <recommendedName>
        <fullName evidence="14 16">Dihydroxy-acid dehydratase</fullName>
        <ecNumber evidence="14 16">4.2.1.9</ecNumber>
    </recommendedName>
</protein>
<dbReference type="GO" id="GO:0046872">
    <property type="term" value="F:metal ion binding"/>
    <property type="evidence" value="ECO:0007669"/>
    <property type="project" value="UniProtKB-KW"/>
</dbReference>
<dbReference type="GO" id="GO:0005829">
    <property type="term" value="C:cytosol"/>
    <property type="evidence" value="ECO:0007669"/>
    <property type="project" value="TreeGrafter"/>
</dbReference>
<evidence type="ECO:0000256" key="13">
    <source>
        <dbReference type="ARBA" id="ARBA00029437"/>
    </source>
</evidence>
<evidence type="ECO:0000256" key="6">
    <source>
        <dbReference type="ARBA" id="ARBA00022842"/>
    </source>
</evidence>
<dbReference type="InterPro" id="IPR004404">
    <property type="entry name" value="DihydroxyA_deHydtase"/>
</dbReference>
<feature type="domain" description="Dihydroxy-acid/6-phosphogluconate dehydratase N-terminal" evidence="17">
    <location>
        <begin position="31"/>
        <end position="345"/>
    </location>
</feature>
<dbReference type="InterPro" id="IPR000581">
    <property type="entry name" value="ILV_EDD_N"/>
</dbReference>
<dbReference type="UniPathway" id="UPA00049">
    <property type="reaction ID" value="UER00061"/>
</dbReference>
<dbReference type="InterPro" id="IPR020558">
    <property type="entry name" value="DiOHA_6PGluconate_deHydtase_CS"/>
</dbReference>
<comment type="pathway">
    <text evidence="12">Amino-acid biosynthesis; L-valine biosynthesis; L-valine from pyruvate: step 3/4.</text>
</comment>
<dbReference type="GO" id="GO:0009097">
    <property type="term" value="P:isoleucine biosynthetic process"/>
    <property type="evidence" value="ECO:0007669"/>
    <property type="project" value="UniProtKB-UniPathway"/>
</dbReference>
<evidence type="ECO:0000256" key="1">
    <source>
        <dbReference type="ARBA" id="ARBA00001946"/>
    </source>
</evidence>
<dbReference type="Proteomes" id="UP000070549">
    <property type="component" value="Unassembled WGS sequence"/>
</dbReference>